<gene>
    <name evidence="2" type="ORF">B0T23DRAFT_346819</name>
</gene>
<evidence type="ECO:0000313" key="3">
    <source>
        <dbReference type="Proteomes" id="UP001285908"/>
    </source>
</evidence>
<feature type="signal peptide" evidence="1">
    <location>
        <begin position="1"/>
        <end position="22"/>
    </location>
</feature>
<comment type="caution">
    <text evidence="2">The sequence shown here is derived from an EMBL/GenBank/DDBJ whole genome shotgun (WGS) entry which is preliminary data.</text>
</comment>
<dbReference type="PANTHER" id="PTHR35605">
    <property type="entry name" value="ECP2 EFFECTOR PROTEIN DOMAIN-CONTAINING PROTEIN-RELATED"/>
    <property type="match status" value="1"/>
</dbReference>
<evidence type="ECO:0000256" key="1">
    <source>
        <dbReference type="SAM" id="SignalP"/>
    </source>
</evidence>
<dbReference type="GeneID" id="87873599"/>
<dbReference type="EMBL" id="JAULSX010000009">
    <property type="protein sequence ID" value="KAK3486186.1"/>
    <property type="molecule type" value="Genomic_DNA"/>
</dbReference>
<organism evidence="2 3">
    <name type="scientific">Neurospora hispaniola</name>
    <dbReference type="NCBI Taxonomy" id="588809"/>
    <lineage>
        <taxon>Eukaryota</taxon>
        <taxon>Fungi</taxon>
        <taxon>Dikarya</taxon>
        <taxon>Ascomycota</taxon>
        <taxon>Pezizomycotina</taxon>
        <taxon>Sordariomycetes</taxon>
        <taxon>Sordariomycetidae</taxon>
        <taxon>Sordariales</taxon>
        <taxon>Sordariaceae</taxon>
        <taxon>Neurospora</taxon>
    </lineage>
</organism>
<protein>
    <submittedName>
        <fullName evidence="2">Uncharacterized protein</fullName>
    </submittedName>
</protein>
<name>A0AAJ0I0K2_9PEZI</name>
<evidence type="ECO:0000313" key="2">
    <source>
        <dbReference type="EMBL" id="KAK3486186.1"/>
    </source>
</evidence>
<dbReference type="RefSeq" id="XP_062688949.1">
    <property type="nucleotide sequence ID" value="XM_062835977.1"/>
</dbReference>
<keyword evidence="3" id="KW-1185">Reference proteome</keyword>
<reference evidence="2 3" key="1">
    <citation type="journal article" date="2023" name="Mol. Phylogenet. Evol.">
        <title>Genome-scale phylogeny and comparative genomics of the fungal order Sordariales.</title>
        <authorList>
            <person name="Hensen N."/>
            <person name="Bonometti L."/>
            <person name="Westerberg I."/>
            <person name="Brannstrom I.O."/>
            <person name="Guillou S."/>
            <person name="Cros-Aarteil S."/>
            <person name="Calhoun S."/>
            <person name="Haridas S."/>
            <person name="Kuo A."/>
            <person name="Mondo S."/>
            <person name="Pangilinan J."/>
            <person name="Riley R."/>
            <person name="LaButti K."/>
            <person name="Andreopoulos B."/>
            <person name="Lipzen A."/>
            <person name="Chen C."/>
            <person name="Yan M."/>
            <person name="Daum C."/>
            <person name="Ng V."/>
            <person name="Clum A."/>
            <person name="Steindorff A."/>
            <person name="Ohm R.A."/>
            <person name="Martin F."/>
            <person name="Silar P."/>
            <person name="Natvig D.O."/>
            <person name="Lalanne C."/>
            <person name="Gautier V."/>
            <person name="Ament-Velasquez S.L."/>
            <person name="Kruys A."/>
            <person name="Hutchinson M.I."/>
            <person name="Powell A.J."/>
            <person name="Barry K."/>
            <person name="Miller A.N."/>
            <person name="Grigoriev I.V."/>
            <person name="Debuchy R."/>
            <person name="Gladieux P."/>
            <person name="Hiltunen Thoren M."/>
            <person name="Johannesson H."/>
        </authorList>
    </citation>
    <scope>NUCLEOTIDE SEQUENCE [LARGE SCALE GENOMIC DNA]</scope>
    <source>
        <strain evidence="2 3">FGSC 10403</strain>
    </source>
</reference>
<sequence length="169" mass="18676">MPSPSAILRLACFAFLPLAVLGRTVRPYMLPRDANTISDGLIHPKQLAFSVNCLFSGHDYGHGNGVLEGFHYLMSRGGMPGNDPGTCGRISCSHDTGIHWCNEDKTKRKELESYQVIARAVMEIFQRKPCWQNFDDDNFMGAGIKGKALVDGEDWSVWVAREDCSAAPV</sequence>
<dbReference type="PANTHER" id="PTHR35605:SF1">
    <property type="entry name" value="ECP2 EFFECTOR PROTEIN DOMAIN-CONTAINING PROTEIN-RELATED"/>
    <property type="match status" value="1"/>
</dbReference>
<accession>A0AAJ0I0K2</accession>
<proteinExistence type="predicted"/>
<dbReference type="AlphaFoldDB" id="A0AAJ0I0K2"/>
<dbReference type="Proteomes" id="UP001285908">
    <property type="component" value="Unassembled WGS sequence"/>
</dbReference>
<feature type="chain" id="PRO_5042515237" evidence="1">
    <location>
        <begin position="23"/>
        <end position="169"/>
    </location>
</feature>
<keyword evidence="1" id="KW-0732">Signal</keyword>